<name>A0ABN8MZW4_9CNID</name>
<feature type="domain" description="DDE Tnp4" evidence="3">
    <location>
        <begin position="2"/>
        <end position="112"/>
    </location>
</feature>
<evidence type="ECO:0000256" key="2">
    <source>
        <dbReference type="ARBA" id="ARBA00022723"/>
    </source>
</evidence>
<dbReference type="PANTHER" id="PTHR23080:SF133">
    <property type="entry name" value="SI:CH211-262I1.5-RELATED"/>
    <property type="match status" value="1"/>
</dbReference>
<sequence>LYTGGISDKEITKQSGILSLLERGDNVMADRGFVINDLLEPLGCTLNILPFLNNQGQFTEDEVKETQEIANVRIHVERAISRIKTFKILQNVFAINQTGLLNQIWTVCALLV</sequence>
<evidence type="ECO:0000313" key="5">
    <source>
        <dbReference type="Proteomes" id="UP001159427"/>
    </source>
</evidence>
<accession>A0ABN8MZW4</accession>
<comment type="cofactor">
    <cofactor evidence="1">
        <name>a divalent metal cation</name>
        <dbReference type="ChEBI" id="CHEBI:60240"/>
    </cofactor>
</comment>
<feature type="non-terminal residue" evidence="4">
    <location>
        <position position="112"/>
    </location>
</feature>
<dbReference type="EMBL" id="CALNXI010000703">
    <property type="protein sequence ID" value="CAH3036891.1"/>
    <property type="molecule type" value="Genomic_DNA"/>
</dbReference>
<evidence type="ECO:0000313" key="4">
    <source>
        <dbReference type="EMBL" id="CAH3036891.1"/>
    </source>
</evidence>
<feature type="non-terminal residue" evidence="4">
    <location>
        <position position="1"/>
    </location>
</feature>
<reference evidence="4 5" key="1">
    <citation type="submission" date="2022-05" db="EMBL/GenBank/DDBJ databases">
        <authorList>
            <consortium name="Genoscope - CEA"/>
            <person name="William W."/>
        </authorList>
    </citation>
    <scope>NUCLEOTIDE SEQUENCE [LARGE SCALE GENOMIC DNA]</scope>
</reference>
<evidence type="ECO:0000259" key="3">
    <source>
        <dbReference type="Pfam" id="PF13359"/>
    </source>
</evidence>
<gene>
    <name evidence="4" type="ORF">PEVE_00039685</name>
</gene>
<dbReference type="PANTHER" id="PTHR23080">
    <property type="entry name" value="THAP DOMAIN PROTEIN"/>
    <property type="match status" value="1"/>
</dbReference>
<organism evidence="4 5">
    <name type="scientific">Porites evermanni</name>
    <dbReference type="NCBI Taxonomy" id="104178"/>
    <lineage>
        <taxon>Eukaryota</taxon>
        <taxon>Metazoa</taxon>
        <taxon>Cnidaria</taxon>
        <taxon>Anthozoa</taxon>
        <taxon>Hexacorallia</taxon>
        <taxon>Scleractinia</taxon>
        <taxon>Fungiina</taxon>
        <taxon>Poritidae</taxon>
        <taxon>Porites</taxon>
    </lineage>
</organism>
<keyword evidence="5" id="KW-1185">Reference proteome</keyword>
<dbReference type="InterPro" id="IPR027806">
    <property type="entry name" value="HARBI1_dom"/>
</dbReference>
<dbReference type="Pfam" id="PF13359">
    <property type="entry name" value="DDE_Tnp_4"/>
    <property type="match status" value="1"/>
</dbReference>
<proteinExistence type="predicted"/>
<dbReference type="Proteomes" id="UP001159427">
    <property type="component" value="Unassembled WGS sequence"/>
</dbReference>
<comment type="caution">
    <text evidence="4">The sequence shown here is derived from an EMBL/GenBank/DDBJ whole genome shotgun (WGS) entry which is preliminary data.</text>
</comment>
<keyword evidence="2" id="KW-0479">Metal-binding</keyword>
<evidence type="ECO:0000256" key="1">
    <source>
        <dbReference type="ARBA" id="ARBA00001968"/>
    </source>
</evidence>
<protein>
    <recommendedName>
        <fullName evidence="3">DDE Tnp4 domain-containing protein</fullName>
    </recommendedName>
</protein>